<dbReference type="RefSeq" id="WP_214186901.1">
    <property type="nucleotide sequence ID" value="NZ_BSDS01000001.1"/>
</dbReference>
<evidence type="ECO:0008006" key="3">
    <source>
        <dbReference type="Google" id="ProtNLM"/>
    </source>
</evidence>
<comment type="caution">
    <text evidence="1">The sequence shown here is derived from an EMBL/GenBank/DDBJ whole genome shotgun (WGS) entry which is preliminary data.</text>
</comment>
<dbReference type="Gene3D" id="1.25.40.10">
    <property type="entry name" value="Tetratricopeptide repeat domain"/>
    <property type="match status" value="1"/>
</dbReference>
<organism evidence="1 2">
    <name type="scientific">Geobacter hydrogenophilus</name>
    <dbReference type="NCBI Taxonomy" id="40983"/>
    <lineage>
        <taxon>Bacteria</taxon>
        <taxon>Pseudomonadati</taxon>
        <taxon>Thermodesulfobacteriota</taxon>
        <taxon>Desulfuromonadia</taxon>
        <taxon>Geobacterales</taxon>
        <taxon>Geobacteraceae</taxon>
        <taxon>Geobacter</taxon>
    </lineage>
</organism>
<proteinExistence type="predicted"/>
<protein>
    <recommendedName>
        <fullName evidence="3">Tetratricopeptide repeat protein</fullName>
    </recommendedName>
</protein>
<dbReference type="InterPro" id="IPR011990">
    <property type="entry name" value="TPR-like_helical_dom_sf"/>
</dbReference>
<evidence type="ECO:0000313" key="2">
    <source>
        <dbReference type="Proteomes" id="UP001144352"/>
    </source>
</evidence>
<gene>
    <name evidence="1" type="ORF">GHYDROH2_09410</name>
</gene>
<keyword evidence="2" id="KW-1185">Reference proteome</keyword>
<name>A0A9W6LC10_9BACT</name>
<dbReference type="AlphaFoldDB" id="A0A9W6LC10"/>
<dbReference type="Pfam" id="PF14559">
    <property type="entry name" value="TPR_19"/>
    <property type="match status" value="1"/>
</dbReference>
<reference evidence="1" key="1">
    <citation type="submission" date="2022-12" db="EMBL/GenBank/DDBJ databases">
        <title>Reference genome sequencing for broad-spectrum identification of bacterial and archaeal isolates by mass spectrometry.</title>
        <authorList>
            <person name="Sekiguchi Y."/>
            <person name="Tourlousse D.M."/>
        </authorList>
    </citation>
    <scope>NUCLEOTIDE SEQUENCE</scope>
    <source>
        <strain evidence="1">H2</strain>
    </source>
</reference>
<evidence type="ECO:0000313" key="1">
    <source>
        <dbReference type="EMBL" id="GLI37440.1"/>
    </source>
</evidence>
<sequence>METSRVEEWFERGIEALGHDQVYLARSCFEHVARVNQHPAASSYLALCQAKTRGKFSDAIALAREAIAREPHNPLLYQNLGRIYSLAGMRMEAVEILREGVRRGAGEEAVAELNRIGTRKPPPFRRLHRNHPINKYVGKLLARFRMR</sequence>
<dbReference type="Proteomes" id="UP001144352">
    <property type="component" value="Unassembled WGS sequence"/>
</dbReference>
<dbReference type="SUPFAM" id="SSF48452">
    <property type="entry name" value="TPR-like"/>
    <property type="match status" value="1"/>
</dbReference>
<dbReference type="EMBL" id="BSDS01000001">
    <property type="protein sequence ID" value="GLI37440.1"/>
    <property type="molecule type" value="Genomic_DNA"/>
</dbReference>
<accession>A0A9W6LC10</accession>